<evidence type="ECO:0000313" key="8">
    <source>
        <dbReference type="EMBL" id="SVB64483.1"/>
    </source>
</evidence>
<evidence type="ECO:0000256" key="4">
    <source>
        <dbReference type="ARBA" id="ARBA00022692"/>
    </source>
</evidence>
<dbReference type="PANTHER" id="PTHR23513:SF6">
    <property type="entry name" value="MAJOR FACILITATOR SUPERFAMILY ASSOCIATED DOMAIN-CONTAINING PROTEIN"/>
    <property type="match status" value="1"/>
</dbReference>
<name>A0A382FQH4_9ZZZZ</name>
<keyword evidence="6 7" id="KW-0472">Membrane</keyword>
<dbReference type="Pfam" id="PF05977">
    <property type="entry name" value="MFS_3"/>
    <property type="match status" value="1"/>
</dbReference>
<organism evidence="8">
    <name type="scientific">marine metagenome</name>
    <dbReference type="NCBI Taxonomy" id="408172"/>
    <lineage>
        <taxon>unclassified sequences</taxon>
        <taxon>metagenomes</taxon>
        <taxon>ecological metagenomes</taxon>
    </lineage>
</organism>
<evidence type="ECO:0000256" key="3">
    <source>
        <dbReference type="ARBA" id="ARBA00022475"/>
    </source>
</evidence>
<dbReference type="GO" id="GO:0005886">
    <property type="term" value="C:plasma membrane"/>
    <property type="evidence" value="ECO:0007669"/>
    <property type="project" value="UniProtKB-SubCell"/>
</dbReference>
<feature type="transmembrane region" description="Helical" evidence="7">
    <location>
        <begin position="20"/>
        <end position="40"/>
    </location>
</feature>
<evidence type="ECO:0000256" key="5">
    <source>
        <dbReference type="ARBA" id="ARBA00022989"/>
    </source>
</evidence>
<comment type="subcellular location">
    <subcellularLocation>
        <location evidence="1">Cell membrane</location>
        <topology evidence="1">Multi-pass membrane protein</topology>
    </subcellularLocation>
</comment>
<gene>
    <name evidence="8" type="ORF">METZ01_LOCUS217337</name>
</gene>
<evidence type="ECO:0000256" key="1">
    <source>
        <dbReference type="ARBA" id="ARBA00004651"/>
    </source>
</evidence>
<keyword evidence="2" id="KW-0813">Transport</keyword>
<proteinExistence type="predicted"/>
<dbReference type="Gene3D" id="1.20.1250.20">
    <property type="entry name" value="MFS general substrate transporter like domains"/>
    <property type="match status" value="1"/>
</dbReference>
<keyword evidence="4 7" id="KW-0812">Transmembrane</keyword>
<protein>
    <recommendedName>
        <fullName evidence="9">Major facilitator superfamily (MFS) profile domain-containing protein</fullName>
    </recommendedName>
</protein>
<dbReference type="InterPro" id="IPR036259">
    <property type="entry name" value="MFS_trans_sf"/>
</dbReference>
<evidence type="ECO:0000256" key="6">
    <source>
        <dbReference type="ARBA" id="ARBA00023136"/>
    </source>
</evidence>
<dbReference type="AlphaFoldDB" id="A0A382FQH4"/>
<feature type="transmembrane region" description="Helical" evidence="7">
    <location>
        <begin position="144"/>
        <end position="169"/>
    </location>
</feature>
<reference evidence="8" key="1">
    <citation type="submission" date="2018-05" db="EMBL/GenBank/DDBJ databases">
        <authorList>
            <person name="Lanie J.A."/>
            <person name="Ng W.-L."/>
            <person name="Kazmierczak K.M."/>
            <person name="Andrzejewski T.M."/>
            <person name="Davidsen T.M."/>
            <person name="Wayne K.J."/>
            <person name="Tettelin H."/>
            <person name="Glass J.I."/>
            <person name="Rusch D."/>
            <person name="Podicherti R."/>
            <person name="Tsui H.-C.T."/>
            <person name="Winkler M.E."/>
        </authorList>
    </citation>
    <scope>NUCLEOTIDE SEQUENCE</scope>
</reference>
<keyword evidence="3" id="KW-1003">Cell membrane</keyword>
<dbReference type="EMBL" id="UINC01050929">
    <property type="protein sequence ID" value="SVB64483.1"/>
    <property type="molecule type" value="Genomic_DNA"/>
</dbReference>
<evidence type="ECO:0008006" key="9">
    <source>
        <dbReference type="Google" id="ProtNLM"/>
    </source>
</evidence>
<dbReference type="InterPro" id="IPR010290">
    <property type="entry name" value="TM_effector"/>
</dbReference>
<feature type="transmembrane region" description="Helical" evidence="7">
    <location>
        <begin position="52"/>
        <end position="72"/>
    </location>
</feature>
<dbReference type="SUPFAM" id="SSF103473">
    <property type="entry name" value="MFS general substrate transporter"/>
    <property type="match status" value="1"/>
</dbReference>
<keyword evidence="5 7" id="KW-1133">Transmembrane helix</keyword>
<evidence type="ECO:0000256" key="2">
    <source>
        <dbReference type="ARBA" id="ARBA00022448"/>
    </source>
</evidence>
<sequence length="175" mass="18905">MSIIDRYPALGFRLYRRYWLASLGSVGGWQIAAVAMGWLVFDLSGSALDLGILGAAMALPAILMTIIGGVIADRFEKRGVLLTTTSLHVFFLVLLACLDVLDSISVAQIWLVAAAISTVSGIDWPTRQAFFPHLIDRDALLSAVALNSVLWQLTRMVVPAVAGLLIALYDTALIF</sequence>
<accession>A0A382FQH4</accession>
<feature type="non-terminal residue" evidence="8">
    <location>
        <position position="175"/>
    </location>
</feature>
<evidence type="ECO:0000256" key="7">
    <source>
        <dbReference type="SAM" id="Phobius"/>
    </source>
</evidence>
<dbReference type="PANTHER" id="PTHR23513">
    <property type="entry name" value="INTEGRAL MEMBRANE EFFLUX PROTEIN-RELATED"/>
    <property type="match status" value="1"/>
</dbReference>
<feature type="transmembrane region" description="Helical" evidence="7">
    <location>
        <begin position="79"/>
        <end position="101"/>
    </location>
</feature>